<evidence type="ECO:0000313" key="3">
    <source>
        <dbReference type="Proteomes" id="UP001165368"/>
    </source>
</evidence>
<dbReference type="EMBL" id="JAKLTQ010000002">
    <property type="protein sequence ID" value="MCG2621229.1"/>
    <property type="molecule type" value="Genomic_DNA"/>
</dbReference>
<gene>
    <name evidence="2" type="ORF">LVY72_04790</name>
</gene>
<feature type="domain" description="Aminoglycoside phosphotransferase" evidence="1">
    <location>
        <begin position="64"/>
        <end position="287"/>
    </location>
</feature>
<dbReference type="Proteomes" id="UP001165368">
    <property type="component" value="Unassembled WGS sequence"/>
</dbReference>
<dbReference type="Gene3D" id="3.30.200.20">
    <property type="entry name" value="Phosphorylase Kinase, domain 1"/>
    <property type="match status" value="1"/>
</dbReference>
<accession>A0ABS9L3H3</accession>
<evidence type="ECO:0000259" key="1">
    <source>
        <dbReference type="Pfam" id="PF01636"/>
    </source>
</evidence>
<protein>
    <submittedName>
        <fullName evidence="2">Phosphotransferase family protein</fullName>
    </submittedName>
</protein>
<dbReference type="InterPro" id="IPR051678">
    <property type="entry name" value="AGP_Transferase"/>
</dbReference>
<comment type="caution">
    <text evidence="2">The sequence shown here is derived from an EMBL/GenBank/DDBJ whole genome shotgun (WGS) entry which is preliminary data.</text>
</comment>
<dbReference type="RefSeq" id="WP_237818335.1">
    <property type="nucleotide sequence ID" value="NZ_JAKLTQ010000002.1"/>
</dbReference>
<evidence type="ECO:0000313" key="2">
    <source>
        <dbReference type="EMBL" id="MCG2621229.1"/>
    </source>
</evidence>
<dbReference type="Gene3D" id="3.90.1200.10">
    <property type="match status" value="1"/>
</dbReference>
<organism evidence="2 3">
    <name type="scientific">Arthrobacter hankyongi</name>
    <dbReference type="NCBI Taxonomy" id="2904801"/>
    <lineage>
        <taxon>Bacteria</taxon>
        <taxon>Bacillati</taxon>
        <taxon>Actinomycetota</taxon>
        <taxon>Actinomycetes</taxon>
        <taxon>Micrococcales</taxon>
        <taxon>Micrococcaceae</taxon>
        <taxon>Arthrobacter</taxon>
    </lineage>
</organism>
<sequence>MTRMAPSVETPVPLQGRIADFIGARVDGGAVEVSGLHRVGGGSSRENWPFDALWGNGGSRRSHALLLRRDPQDSVVSSDRDVEFNLLGALESTPVPAPRALWIDEAGNHFDRPSMILERCPGSAARSVLRDKDPLGLGLPGQVGLAQELCRLLVTVHRLDVGDAGLDGILQPPPNNPAEDQLRMWLAELDRQETAPEPQLRMAATWLGDNLPDPPERLVLVHGDFRPANVLVHEGRIEALLDWELARLGDPLDDLGWYTAPLYRQEHFIPGFWEASDFLACYEQLAGFAVEPAALKFWQVLATFRLAVIALTSVRSFREGTADRPTAPVTGIAAQALAAAIS</sequence>
<keyword evidence="3" id="KW-1185">Reference proteome</keyword>
<dbReference type="PANTHER" id="PTHR21310:SF40">
    <property type="entry name" value="AMINOGLYCOSIDE PHOSPHOTRANSFERASE DOMAIN-CONTAINING PROTEIN-RELATED"/>
    <property type="match status" value="1"/>
</dbReference>
<dbReference type="SUPFAM" id="SSF56112">
    <property type="entry name" value="Protein kinase-like (PK-like)"/>
    <property type="match status" value="1"/>
</dbReference>
<dbReference type="Pfam" id="PF01636">
    <property type="entry name" value="APH"/>
    <property type="match status" value="1"/>
</dbReference>
<dbReference type="InterPro" id="IPR011009">
    <property type="entry name" value="Kinase-like_dom_sf"/>
</dbReference>
<reference evidence="2" key="1">
    <citation type="submission" date="2022-01" db="EMBL/GenBank/DDBJ databases">
        <authorList>
            <person name="Jo J.-H."/>
            <person name="Im W.-T."/>
        </authorList>
    </citation>
    <scope>NUCLEOTIDE SEQUENCE</scope>
    <source>
        <strain evidence="2">I2-34</strain>
    </source>
</reference>
<dbReference type="PANTHER" id="PTHR21310">
    <property type="entry name" value="AMINOGLYCOSIDE PHOSPHOTRANSFERASE-RELATED-RELATED"/>
    <property type="match status" value="1"/>
</dbReference>
<dbReference type="CDD" id="cd05154">
    <property type="entry name" value="ACAD10_11_N-like"/>
    <property type="match status" value="1"/>
</dbReference>
<name>A0ABS9L3H3_9MICC</name>
<dbReference type="InterPro" id="IPR002575">
    <property type="entry name" value="Aminoglycoside_PTrfase"/>
</dbReference>
<proteinExistence type="predicted"/>
<dbReference type="InterPro" id="IPR041726">
    <property type="entry name" value="ACAD10_11_N"/>
</dbReference>